<evidence type="ECO:0000313" key="3">
    <source>
        <dbReference type="EMBL" id="OHT10766.1"/>
    </source>
</evidence>
<gene>
    <name evidence="3" type="ORF">TRFO_19907</name>
</gene>
<feature type="region of interest" description="Disordered" evidence="1">
    <location>
        <begin position="1"/>
        <end position="29"/>
    </location>
</feature>
<accession>A0A1J4KM46</accession>
<dbReference type="OrthoDB" id="6108017at2759"/>
<dbReference type="GO" id="GO:0003774">
    <property type="term" value="F:cytoskeletal motor activity"/>
    <property type="evidence" value="ECO:0007669"/>
    <property type="project" value="InterPro"/>
</dbReference>
<reference evidence="3" key="1">
    <citation type="submission" date="2016-10" db="EMBL/GenBank/DDBJ databases">
        <authorList>
            <person name="Benchimol M."/>
            <person name="Almeida L.G."/>
            <person name="Vasconcelos A.T."/>
            <person name="Perreira-Neves A."/>
            <person name="Rosa I.A."/>
            <person name="Tasca T."/>
            <person name="Bogo M.R."/>
            <person name="de Souza W."/>
        </authorList>
    </citation>
    <scope>NUCLEOTIDE SEQUENCE [LARGE SCALE GENOMIC DNA]</scope>
    <source>
        <strain evidence="3">K</strain>
    </source>
</reference>
<evidence type="ECO:0000256" key="1">
    <source>
        <dbReference type="SAM" id="MobiDB-lite"/>
    </source>
</evidence>
<name>A0A1J4KM46_9EUKA</name>
<dbReference type="RefSeq" id="XP_068363902.1">
    <property type="nucleotide sequence ID" value="XM_068501086.1"/>
</dbReference>
<comment type="caution">
    <text evidence="3">The sequence shown here is derived from an EMBL/GenBank/DDBJ whole genome shotgun (WGS) entry which is preliminary data.</text>
</comment>
<dbReference type="PANTHER" id="PTHR34969">
    <property type="entry name" value="OS01G0621700 PROTEIN"/>
    <property type="match status" value="1"/>
</dbReference>
<dbReference type="VEuPathDB" id="TrichDB:TRFO_19907"/>
<dbReference type="InterPro" id="IPR010926">
    <property type="entry name" value="Myosin_TH1"/>
</dbReference>
<dbReference type="PANTHER" id="PTHR34969:SF1">
    <property type="entry name" value="TH1 DOMAIN-CONTAINING PROTEIN"/>
    <property type="match status" value="1"/>
</dbReference>
<evidence type="ECO:0000313" key="4">
    <source>
        <dbReference type="Proteomes" id="UP000179807"/>
    </source>
</evidence>
<dbReference type="GeneID" id="94835790"/>
<dbReference type="AlphaFoldDB" id="A0A1J4KM46"/>
<protein>
    <submittedName>
        <fullName evidence="3">Myosin tail family protein</fullName>
    </submittedName>
</protein>
<sequence>MSSSSTSSHLKPKKRNAKQTKEKPSFKPAEVLPAENEFIFESLEQKKLREESDIFFEKKKKRRASSFRKKFYNDHIGLNDIAEVSDLLTQHNDEGILFSDKTSRLAARTHMTECICLVSTNYIYFLDTHLDFDDDFNILPISDIIKVITSKESDNAVVIFFGDYKSQLILTPYKIELMMILKNQYKMLTENDLDFEFSNSIEFPVNKDTMLEASFVETKDGVKMTLFCKGY</sequence>
<keyword evidence="4" id="KW-1185">Reference proteome</keyword>
<dbReference type="PROSITE" id="PS51757">
    <property type="entry name" value="TH1"/>
    <property type="match status" value="1"/>
</dbReference>
<evidence type="ECO:0000259" key="2">
    <source>
        <dbReference type="PROSITE" id="PS51757"/>
    </source>
</evidence>
<organism evidence="3 4">
    <name type="scientific">Tritrichomonas foetus</name>
    <dbReference type="NCBI Taxonomy" id="1144522"/>
    <lineage>
        <taxon>Eukaryota</taxon>
        <taxon>Metamonada</taxon>
        <taxon>Parabasalia</taxon>
        <taxon>Tritrichomonadida</taxon>
        <taxon>Tritrichomonadidae</taxon>
        <taxon>Tritrichomonas</taxon>
    </lineage>
</organism>
<dbReference type="Pfam" id="PF06017">
    <property type="entry name" value="Myosin_TH1"/>
    <property type="match status" value="1"/>
</dbReference>
<feature type="domain" description="TH1" evidence="2">
    <location>
        <begin position="60"/>
        <end position="231"/>
    </location>
</feature>
<dbReference type="Proteomes" id="UP000179807">
    <property type="component" value="Unassembled WGS sequence"/>
</dbReference>
<dbReference type="GO" id="GO:0016459">
    <property type="term" value="C:myosin complex"/>
    <property type="evidence" value="ECO:0007669"/>
    <property type="project" value="InterPro"/>
</dbReference>
<proteinExistence type="predicted"/>
<dbReference type="EMBL" id="MLAK01000603">
    <property type="protein sequence ID" value="OHT10766.1"/>
    <property type="molecule type" value="Genomic_DNA"/>
</dbReference>